<sequence>MRLQIYFTLPVIVELLHYKYKQVVGI</sequence>
<dbReference type="EMBL" id="UINC01122093">
    <property type="protein sequence ID" value="SVC97698.1"/>
    <property type="molecule type" value="Genomic_DNA"/>
</dbReference>
<evidence type="ECO:0000313" key="1">
    <source>
        <dbReference type="EMBL" id="SVC97698.1"/>
    </source>
</evidence>
<protein>
    <submittedName>
        <fullName evidence="1">Uncharacterized protein</fullName>
    </submittedName>
</protein>
<dbReference type="AlphaFoldDB" id="A0A382RL31"/>
<accession>A0A382RL31</accession>
<gene>
    <name evidence="1" type="ORF">METZ01_LOCUS350552</name>
</gene>
<proteinExistence type="predicted"/>
<reference evidence="1" key="1">
    <citation type="submission" date="2018-05" db="EMBL/GenBank/DDBJ databases">
        <authorList>
            <person name="Lanie J.A."/>
            <person name="Ng W.-L."/>
            <person name="Kazmierczak K.M."/>
            <person name="Andrzejewski T.M."/>
            <person name="Davidsen T.M."/>
            <person name="Wayne K.J."/>
            <person name="Tettelin H."/>
            <person name="Glass J.I."/>
            <person name="Rusch D."/>
            <person name="Podicherti R."/>
            <person name="Tsui H.-C.T."/>
            <person name="Winkler M.E."/>
        </authorList>
    </citation>
    <scope>NUCLEOTIDE SEQUENCE</scope>
</reference>
<feature type="non-terminal residue" evidence="1">
    <location>
        <position position="26"/>
    </location>
</feature>
<organism evidence="1">
    <name type="scientific">marine metagenome</name>
    <dbReference type="NCBI Taxonomy" id="408172"/>
    <lineage>
        <taxon>unclassified sequences</taxon>
        <taxon>metagenomes</taxon>
        <taxon>ecological metagenomes</taxon>
    </lineage>
</organism>
<name>A0A382RL31_9ZZZZ</name>